<comment type="cofactor">
    <cofactor evidence="2 9">
        <name>FAD</name>
        <dbReference type="ChEBI" id="CHEBI:57692"/>
    </cofactor>
</comment>
<evidence type="ECO:0000256" key="8">
    <source>
        <dbReference type="ARBA" id="ARBA00023002"/>
    </source>
</evidence>
<dbReference type="SUPFAM" id="SSF51905">
    <property type="entry name" value="FAD/NAD(P)-binding domain"/>
    <property type="match status" value="1"/>
</dbReference>
<proteinExistence type="inferred from homology"/>
<evidence type="ECO:0000256" key="6">
    <source>
        <dbReference type="ARBA" id="ARBA00022630"/>
    </source>
</evidence>
<dbReference type="UniPathway" id="UPA00223">
    <property type="reaction ID" value="UER01008"/>
</dbReference>
<dbReference type="NCBIfam" id="TIGR01320">
    <property type="entry name" value="mal_quin_oxido"/>
    <property type="match status" value="1"/>
</dbReference>
<evidence type="ECO:0000256" key="2">
    <source>
        <dbReference type="ARBA" id="ARBA00001974"/>
    </source>
</evidence>
<dbReference type="eggNOG" id="COG0579">
    <property type="taxonomic scope" value="Bacteria"/>
</dbReference>
<gene>
    <name evidence="9" type="primary">mqo</name>
    <name evidence="10" type="ORF">BD94_1186</name>
</gene>
<reference evidence="10" key="1">
    <citation type="journal article" date="2013" name="Lancet">
        <title>First case of E anophelis outbreak in an intensive-care unit.</title>
        <authorList>
            <person name="Teo J."/>
            <person name="Tan S.Y."/>
            <person name="Tay M."/>
            <person name="Ding Y."/>
            <person name="Kjelleberg S."/>
            <person name="Givskov M."/>
            <person name="Lin R.T."/>
            <person name="Yang L."/>
        </authorList>
    </citation>
    <scope>NUCLEOTIDE SEQUENCE [LARGE SCALE GENOMIC DNA]</scope>
    <source>
        <strain evidence="10">NUHP1</strain>
    </source>
</reference>
<dbReference type="PANTHER" id="PTHR43104">
    <property type="entry name" value="L-2-HYDROXYGLUTARATE DEHYDROGENASE, MITOCHONDRIAL"/>
    <property type="match status" value="1"/>
</dbReference>
<evidence type="ECO:0000256" key="3">
    <source>
        <dbReference type="ARBA" id="ARBA00005012"/>
    </source>
</evidence>
<dbReference type="HAMAP" id="MF_00212">
    <property type="entry name" value="MQO"/>
    <property type="match status" value="1"/>
</dbReference>
<dbReference type="GO" id="GO:0008924">
    <property type="term" value="F:L-malate dehydrogenase (quinone) activity"/>
    <property type="evidence" value="ECO:0007669"/>
    <property type="project" value="UniProtKB-UniRule"/>
</dbReference>
<keyword evidence="8 9" id="KW-0560">Oxidoreductase</keyword>
<reference evidence="10" key="2">
    <citation type="journal article" date="2015" name="Genome Biol. Evol.">
        <title>Complete Genome Sequence and Transcriptomic Analysis of the Novel Pathogen Elizabethkingia anophelis in Response to Oxidative Stress.</title>
        <authorList>
            <person name="Li Y."/>
            <person name="Liu Y."/>
            <person name="Chew S.C."/>
            <person name="Tay M."/>
            <person name="Salido M.M."/>
            <person name="Teo J."/>
            <person name="Lauro F.M."/>
            <person name="Givskov M."/>
            <person name="Yang L."/>
        </authorList>
    </citation>
    <scope>NUCLEOTIDE SEQUENCE</scope>
    <source>
        <strain evidence="10">NUHP1</strain>
    </source>
</reference>
<sequence length="493" mass="55702">MNPKPKYDVVLIGGGIMSATLGTMLHEFDPNLKIALFERLKDVARESSSAWNNAGTGHSAFCELNYTTEKKDGSVDISKAEKIAEQFEISKQFWAYLISKGYIDSPREFINSCPHMSLVFGEKDIEFLKKRHATMIKSHLFEGMEFSEDHDKLKEWVPLIMRSRNASEKLAATRATMGTDVDFGALTKKLVKHLEESSNVEVFRYHEIKDIDDNNGKWRMKIKDRLNNHPVEVEADFVFIGAGGYALPLLDSSGIEESKGYGGFPVSGQWLVTKDPELIAMHHAKVYTQATVDAPPMSVPHLDLRIIDGEKALLFGPFAGFSTKFLKNGSYLDLPESVNFKNIRSLFGAWWHNLSLTRYLIRQVTMNKDQRIAHLRDFIKDANADKWELMVAGQRVQIIKKDEAEGGKLEFGTEVVTNKKGTIASLLGASPGASTAAFAMINILEKCFGDKLQKEWRDKLLEMVPTYGRKLKDSAELTDRVRNYTKEKLELDY</sequence>
<keyword evidence="7 9" id="KW-0274">FAD</keyword>
<evidence type="ECO:0000313" key="11">
    <source>
        <dbReference type="Proteomes" id="UP000028933"/>
    </source>
</evidence>
<evidence type="ECO:0000256" key="4">
    <source>
        <dbReference type="ARBA" id="ARBA00006389"/>
    </source>
</evidence>
<keyword evidence="5 9" id="KW-0816">Tricarboxylic acid cycle</keyword>
<evidence type="ECO:0000256" key="9">
    <source>
        <dbReference type="HAMAP-Rule" id="MF_00212"/>
    </source>
</evidence>
<evidence type="ECO:0000256" key="7">
    <source>
        <dbReference type="ARBA" id="ARBA00022827"/>
    </source>
</evidence>
<dbReference type="InterPro" id="IPR006231">
    <property type="entry name" value="MQO"/>
</dbReference>
<organism evidence="10 11">
    <name type="scientific">Elizabethkingia anophelis NUHP1</name>
    <dbReference type="NCBI Taxonomy" id="1338011"/>
    <lineage>
        <taxon>Bacteria</taxon>
        <taxon>Pseudomonadati</taxon>
        <taxon>Bacteroidota</taxon>
        <taxon>Flavobacteriia</taxon>
        <taxon>Flavobacteriales</taxon>
        <taxon>Weeksellaceae</taxon>
        <taxon>Elizabethkingia</taxon>
    </lineage>
</organism>
<dbReference type="AlphaFoldDB" id="A0A077EBN8"/>
<evidence type="ECO:0000313" key="10">
    <source>
        <dbReference type="EMBL" id="AIL44961.1"/>
    </source>
</evidence>
<evidence type="ECO:0000256" key="5">
    <source>
        <dbReference type="ARBA" id="ARBA00022532"/>
    </source>
</evidence>
<dbReference type="KEGG" id="eao:BD94_1186"/>
<dbReference type="InterPro" id="IPR036188">
    <property type="entry name" value="FAD/NAD-bd_sf"/>
</dbReference>
<dbReference type="GeneID" id="56686230"/>
<comment type="pathway">
    <text evidence="3 9">Carbohydrate metabolism; tricarboxylic acid cycle; oxaloacetate from (S)-malate (quinone route): step 1/1.</text>
</comment>
<dbReference type="NCBIfam" id="NF003611">
    <property type="entry name" value="PRK05257.3-2"/>
    <property type="match status" value="1"/>
</dbReference>
<comment type="catalytic activity">
    <reaction evidence="1 9">
        <text>(S)-malate + a quinone = a quinol + oxaloacetate</text>
        <dbReference type="Rhea" id="RHEA:46012"/>
        <dbReference type="ChEBI" id="CHEBI:15589"/>
        <dbReference type="ChEBI" id="CHEBI:16452"/>
        <dbReference type="ChEBI" id="CHEBI:24646"/>
        <dbReference type="ChEBI" id="CHEBI:132124"/>
        <dbReference type="EC" id="1.1.5.4"/>
    </reaction>
</comment>
<dbReference type="NCBIfam" id="NF009875">
    <property type="entry name" value="PRK13339.1"/>
    <property type="match status" value="1"/>
</dbReference>
<dbReference type="Gene3D" id="3.50.50.60">
    <property type="entry name" value="FAD/NAD(P)-binding domain"/>
    <property type="match status" value="1"/>
</dbReference>
<name>A0A077EBN8_9FLAO</name>
<dbReference type="GO" id="GO:0047545">
    <property type="term" value="F:(S)-2-hydroxyglutarate dehydrogenase activity"/>
    <property type="evidence" value="ECO:0007669"/>
    <property type="project" value="TreeGrafter"/>
</dbReference>
<accession>A0A077EBN8</accession>
<dbReference type="Pfam" id="PF06039">
    <property type="entry name" value="Mqo"/>
    <property type="match status" value="1"/>
</dbReference>
<dbReference type="Proteomes" id="UP000028933">
    <property type="component" value="Chromosome"/>
</dbReference>
<dbReference type="PANTHER" id="PTHR43104:SF2">
    <property type="entry name" value="L-2-HYDROXYGLUTARATE DEHYDROGENASE, MITOCHONDRIAL"/>
    <property type="match status" value="1"/>
</dbReference>
<evidence type="ECO:0000256" key="1">
    <source>
        <dbReference type="ARBA" id="ARBA00001139"/>
    </source>
</evidence>
<dbReference type="HOGENOM" id="CLU_028151_0_0_10"/>
<dbReference type="Gene3D" id="3.30.9.10">
    <property type="entry name" value="D-Amino Acid Oxidase, subunit A, domain 2"/>
    <property type="match status" value="1"/>
</dbReference>
<dbReference type="NCBIfam" id="NF003605">
    <property type="entry name" value="PRK05257.1-4"/>
    <property type="match status" value="1"/>
</dbReference>
<dbReference type="GO" id="GO:0006099">
    <property type="term" value="P:tricarboxylic acid cycle"/>
    <property type="evidence" value="ECO:0007669"/>
    <property type="project" value="UniProtKB-UniRule"/>
</dbReference>
<protein>
    <recommendedName>
        <fullName evidence="9">Probable malate:quinone oxidoreductase</fullName>
        <ecNumber evidence="9">1.1.5.4</ecNumber>
    </recommendedName>
    <alternativeName>
        <fullName evidence="9">MQO</fullName>
    </alternativeName>
    <alternativeName>
        <fullName evidence="9">Malate dehydrogenase [quinone]</fullName>
    </alternativeName>
</protein>
<dbReference type="STRING" id="1338011.BD94_1186"/>
<comment type="similarity">
    <text evidence="4 9">Belongs to the MQO family.</text>
</comment>
<dbReference type="NCBIfam" id="NF003603">
    <property type="entry name" value="PRK05257.1-1"/>
    <property type="match status" value="1"/>
</dbReference>
<dbReference type="EC" id="1.1.5.4" evidence="9"/>
<dbReference type="EMBL" id="CP007547">
    <property type="protein sequence ID" value="AIL44961.1"/>
    <property type="molecule type" value="Genomic_DNA"/>
</dbReference>
<keyword evidence="6 9" id="KW-0285">Flavoprotein</keyword>
<dbReference type="RefSeq" id="WP_009091466.1">
    <property type="nucleotide sequence ID" value="NZ_CP007547.1"/>
</dbReference>
<dbReference type="NCBIfam" id="NF003606">
    <property type="entry name" value="PRK05257.2-1"/>
    <property type="match status" value="1"/>
</dbReference>